<organism evidence="1 2">
    <name type="scientific">Brassica cretica</name>
    <name type="common">Mustard</name>
    <dbReference type="NCBI Taxonomy" id="69181"/>
    <lineage>
        <taxon>Eukaryota</taxon>
        <taxon>Viridiplantae</taxon>
        <taxon>Streptophyta</taxon>
        <taxon>Embryophyta</taxon>
        <taxon>Tracheophyta</taxon>
        <taxon>Spermatophyta</taxon>
        <taxon>Magnoliopsida</taxon>
        <taxon>eudicotyledons</taxon>
        <taxon>Gunneridae</taxon>
        <taxon>Pentapetalae</taxon>
        <taxon>rosids</taxon>
        <taxon>malvids</taxon>
        <taxon>Brassicales</taxon>
        <taxon>Brassicaceae</taxon>
        <taxon>Brassiceae</taxon>
        <taxon>Brassica</taxon>
    </lineage>
</organism>
<proteinExistence type="predicted"/>
<protein>
    <submittedName>
        <fullName evidence="1">Uncharacterized protein</fullName>
    </submittedName>
</protein>
<dbReference type="EMBL" id="QGKW02000717">
    <property type="protein sequence ID" value="KAF2597234.1"/>
    <property type="molecule type" value="Genomic_DNA"/>
</dbReference>
<dbReference type="AlphaFoldDB" id="A0A8S9KQR3"/>
<reference evidence="1" key="1">
    <citation type="submission" date="2019-12" db="EMBL/GenBank/DDBJ databases">
        <title>Genome sequencing and annotation of Brassica cretica.</title>
        <authorList>
            <person name="Studholme D.J."/>
            <person name="Sarris P.F."/>
        </authorList>
    </citation>
    <scope>NUCLEOTIDE SEQUENCE</scope>
    <source>
        <strain evidence="1">PFS-001/15</strain>
        <tissue evidence="1">Leaf</tissue>
    </source>
</reference>
<name>A0A8S9KQR3_BRACR</name>
<evidence type="ECO:0000313" key="1">
    <source>
        <dbReference type="EMBL" id="KAF2597234.1"/>
    </source>
</evidence>
<accession>A0A8S9KQR3</accession>
<sequence length="154" mass="17454">MIFSQLYPTTYDYESSAVKHEEKQQDGGARLLSLRQLLLAALQVFEFPFKADEVPAEGQSGAFYVTRHSGLAVLFCLERCGLLWASSVIYKRALLNFYVDAYHKKETSEAPSKDKNLIASASSSFHRLYLFVFSDRRAEKLRFNQATSSQSIPP</sequence>
<gene>
    <name evidence="1" type="ORF">F2Q68_00011667</name>
</gene>
<comment type="caution">
    <text evidence="1">The sequence shown here is derived from an EMBL/GenBank/DDBJ whole genome shotgun (WGS) entry which is preliminary data.</text>
</comment>
<evidence type="ECO:0000313" key="2">
    <source>
        <dbReference type="Proteomes" id="UP000712281"/>
    </source>
</evidence>
<dbReference type="Proteomes" id="UP000712281">
    <property type="component" value="Unassembled WGS sequence"/>
</dbReference>